<dbReference type="EMBL" id="CADCVE010000097">
    <property type="protein sequence ID" value="CAA9464601.1"/>
    <property type="molecule type" value="Genomic_DNA"/>
</dbReference>
<dbReference type="AlphaFoldDB" id="A0A6J4R5F1"/>
<evidence type="ECO:0000313" key="2">
    <source>
        <dbReference type="EMBL" id="CAA9464601.1"/>
    </source>
</evidence>
<feature type="compositionally biased region" description="Low complexity" evidence="1">
    <location>
        <begin position="157"/>
        <end position="175"/>
    </location>
</feature>
<feature type="region of interest" description="Disordered" evidence="1">
    <location>
        <begin position="153"/>
        <end position="222"/>
    </location>
</feature>
<organism evidence="2">
    <name type="scientific">uncultured Rubrobacteraceae bacterium</name>
    <dbReference type="NCBI Taxonomy" id="349277"/>
    <lineage>
        <taxon>Bacteria</taxon>
        <taxon>Bacillati</taxon>
        <taxon>Actinomycetota</taxon>
        <taxon>Rubrobacteria</taxon>
        <taxon>Rubrobacterales</taxon>
        <taxon>Rubrobacteraceae</taxon>
        <taxon>environmental samples</taxon>
    </lineage>
</organism>
<gene>
    <name evidence="2" type="ORF">AVDCRST_MAG28-3901</name>
</gene>
<protein>
    <recommendedName>
        <fullName evidence="3">DUF11 domain-containing protein</fullName>
    </recommendedName>
</protein>
<evidence type="ECO:0000256" key="1">
    <source>
        <dbReference type="SAM" id="MobiDB-lite"/>
    </source>
</evidence>
<name>A0A6J4R5F1_9ACTN</name>
<proteinExistence type="predicted"/>
<accession>A0A6J4R5F1</accession>
<feature type="compositionally biased region" description="Pro residues" evidence="1">
    <location>
        <begin position="176"/>
        <end position="199"/>
    </location>
</feature>
<sequence length="222" mass="22360">MVADRCFAKPWSSKILSVAIMVAGILVLAPSAQTQELPTVAPTTDVCSPNPATVGETIICTITVTNPFPGASDFALIGKGLDIGTTGATIVSADSPDPEAVCSVNGPQIGECRTFSPIPSGGSFTAVFEIEAQAPGVLTDVAFTQVNMPFPGGPDAGGASARGDARTSVTVLPPSSSVPPQPSAPEPQPSAPAPQPSAPSPVTQDSDQESEAGEIDQSFEVS</sequence>
<evidence type="ECO:0008006" key="3">
    <source>
        <dbReference type="Google" id="ProtNLM"/>
    </source>
</evidence>
<reference evidence="2" key="1">
    <citation type="submission" date="2020-02" db="EMBL/GenBank/DDBJ databases">
        <authorList>
            <person name="Meier V. D."/>
        </authorList>
    </citation>
    <scope>NUCLEOTIDE SEQUENCE</scope>
    <source>
        <strain evidence="2">AVDCRST_MAG28</strain>
    </source>
</reference>